<feature type="domain" description="Ion transport" evidence="7">
    <location>
        <begin position="268"/>
        <end position="506"/>
    </location>
</feature>
<evidence type="ECO:0000259" key="7">
    <source>
        <dbReference type="Pfam" id="PF00520"/>
    </source>
</evidence>
<feature type="region of interest" description="Disordered" evidence="5">
    <location>
        <begin position="124"/>
        <end position="249"/>
    </location>
</feature>
<dbReference type="InterPro" id="IPR005821">
    <property type="entry name" value="Ion_trans_dom"/>
</dbReference>
<feature type="compositionally biased region" description="Polar residues" evidence="5">
    <location>
        <begin position="96"/>
        <end position="108"/>
    </location>
</feature>
<feature type="compositionally biased region" description="Low complexity" evidence="5">
    <location>
        <begin position="188"/>
        <end position="207"/>
    </location>
</feature>
<name>A0ABP0IQ57_9DINO</name>
<keyword evidence="4 6" id="KW-0472">Membrane</keyword>
<dbReference type="InterPro" id="IPR011992">
    <property type="entry name" value="EF-hand-dom_pair"/>
</dbReference>
<keyword evidence="9" id="KW-1185">Reference proteome</keyword>
<gene>
    <name evidence="8" type="ORF">SCF082_LOCUS7797</name>
</gene>
<evidence type="ECO:0000313" key="8">
    <source>
        <dbReference type="EMBL" id="CAK9003564.1"/>
    </source>
</evidence>
<protein>
    <submittedName>
        <fullName evidence="8">Cation channel sperm-associated protein 1 (CatSper1)</fullName>
    </submittedName>
</protein>
<dbReference type="PANTHER" id="PTHR10037">
    <property type="entry name" value="VOLTAGE-GATED CATION CHANNEL CALCIUM AND SODIUM"/>
    <property type="match status" value="1"/>
</dbReference>
<dbReference type="SUPFAM" id="SSF81324">
    <property type="entry name" value="Voltage-gated potassium channels"/>
    <property type="match status" value="1"/>
</dbReference>
<evidence type="ECO:0000256" key="5">
    <source>
        <dbReference type="SAM" id="MobiDB-lite"/>
    </source>
</evidence>
<evidence type="ECO:0000256" key="2">
    <source>
        <dbReference type="ARBA" id="ARBA00022692"/>
    </source>
</evidence>
<feature type="compositionally biased region" description="Polar residues" evidence="5">
    <location>
        <begin position="167"/>
        <end position="177"/>
    </location>
</feature>
<dbReference type="InterPro" id="IPR027359">
    <property type="entry name" value="Volt_channel_dom_sf"/>
</dbReference>
<evidence type="ECO:0000256" key="3">
    <source>
        <dbReference type="ARBA" id="ARBA00022989"/>
    </source>
</evidence>
<accession>A0ABP0IQ57</accession>
<evidence type="ECO:0000256" key="6">
    <source>
        <dbReference type="SAM" id="Phobius"/>
    </source>
</evidence>
<dbReference type="EMBL" id="CAXAMM010004446">
    <property type="protein sequence ID" value="CAK9003564.1"/>
    <property type="molecule type" value="Genomic_DNA"/>
</dbReference>
<reference evidence="8 9" key="1">
    <citation type="submission" date="2024-02" db="EMBL/GenBank/DDBJ databases">
        <authorList>
            <person name="Chen Y."/>
            <person name="Shah S."/>
            <person name="Dougan E. K."/>
            <person name="Thang M."/>
            <person name="Chan C."/>
        </authorList>
    </citation>
    <scope>NUCLEOTIDE SEQUENCE [LARGE SCALE GENOMIC DNA]</scope>
</reference>
<dbReference type="Gene3D" id="1.20.120.350">
    <property type="entry name" value="Voltage-gated potassium channels. Chain C"/>
    <property type="match status" value="1"/>
</dbReference>
<feature type="compositionally biased region" description="Polar residues" evidence="5">
    <location>
        <begin position="239"/>
        <end position="249"/>
    </location>
</feature>
<evidence type="ECO:0000256" key="4">
    <source>
        <dbReference type="ARBA" id="ARBA00023136"/>
    </source>
</evidence>
<dbReference type="Proteomes" id="UP001642464">
    <property type="component" value="Unassembled WGS sequence"/>
</dbReference>
<dbReference type="SUPFAM" id="SSF47473">
    <property type="entry name" value="EF-hand"/>
    <property type="match status" value="1"/>
</dbReference>
<evidence type="ECO:0000313" key="9">
    <source>
        <dbReference type="Proteomes" id="UP001642464"/>
    </source>
</evidence>
<organism evidence="8 9">
    <name type="scientific">Durusdinium trenchii</name>
    <dbReference type="NCBI Taxonomy" id="1381693"/>
    <lineage>
        <taxon>Eukaryota</taxon>
        <taxon>Sar</taxon>
        <taxon>Alveolata</taxon>
        <taxon>Dinophyceae</taxon>
        <taxon>Suessiales</taxon>
        <taxon>Symbiodiniaceae</taxon>
        <taxon>Durusdinium</taxon>
    </lineage>
</organism>
<dbReference type="Pfam" id="PF00520">
    <property type="entry name" value="Ion_trans"/>
    <property type="match status" value="1"/>
</dbReference>
<comment type="subcellular location">
    <subcellularLocation>
        <location evidence="1">Membrane</location>
        <topology evidence="1">Multi-pass membrane protein</topology>
    </subcellularLocation>
</comment>
<dbReference type="InterPro" id="IPR043203">
    <property type="entry name" value="VGCC_Ca_Na"/>
</dbReference>
<proteinExistence type="predicted"/>
<keyword evidence="3 6" id="KW-1133">Transmembrane helix</keyword>
<comment type="caution">
    <text evidence="8">The sequence shown here is derived from an EMBL/GenBank/DDBJ whole genome shotgun (WGS) entry which is preliminary data.</text>
</comment>
<dbReference type="Gene3D" id="1.10.287.70">
    <property type="match status" value="1"/>
</dbReference>
<feature type="compositionally biased region" description="Basic and acidic residues" evidence="5">
    <location>
        <begin position="222"/>
        <end position="231"/>
    </location>
</feature>
<feature type="region of interest" description="Disordered" evidence="5">
    <location>
        <begin position="703"/>
        <end position="722"/>
    </location>
</feature>
<feature type="transmembrane region" description="Helical" evidence="6">
    <location>
        <begin position="483"/>
        <end position="507"/>
    </location>
</feature>
<feature type="compositionally biased region" description="Basic and acidic residues" evidence="5">
    <location>
        <begin position="711"/>
        <end position="722"/>
    </location>
</feature>
<dbReference type="PANTHER" id="PTHR10037:SF62">
    <property type="entry name" value="SODIUM CHANNEL PROTEIN 60E"/>
    <property type="match status" value="1"/>
</dbReference>
<dbReference type="Gene3D" id="1.10.238.10">
    <property type="entry name" value="EF-hand"/>
    <property type="match status" value="1"/>
</dbReference>
<feature type="region of interest" description="Disordered" evidence="5">
    <location>
        <begin position="95"/>
        <end position="114"/>
    </location>
</feature>
<sequence length="722" mass="79339">MLPYGQMEELLNATQAELQRLLHVAEEQRLLWNAEVLATSQRLQSIKPMEVVSECTEERWDESKSSGANRSKSEISDWSDEGTGAAVMPASDVRRYQSTASGPQSEPSQRPLAAAEELVDCVPSIEAETSPKRRSTRSNRSDASGRARGAKSSSRRSSEGAGASSSQQVRKSPSHGSEASHVSDGSEASNVSDGSVASDASDVSYVEDSTETKSKRRKRGRRSCDKKKAKDNTLGLLMNENQPKKQPTSQWHKIGIKVTKHLDHIAGALVLLNSLSMMIQLEMEGRTIASQLGFPEGHNFTAALPTFRTVDTIFVWVFLAELLVRMVVEGCHFVKDIANWLDSILVAGGLIDFILATVGGGQQDAATLRLIAAMKAFRAIRMVRSFRFSPGLRMLVKACQCCLPSLCWSMLLLAVFMCMGALIMGNLLQDYITDENNLIEDREWIWKRYGTTYRAIYTLYEITFAGNWPSNARPVLDKVSQMFVIFYLLYVTIIVFAVIRVISAIFLKDTLDEANNDAHQIVLDRLRKKAEYVDRLEQTFHSIDNSEDGVLTEARLTEALANPKVKAYFATLEIDVQEGAALFHLLDNGDGEVTLDEFISGVMRCKGPAKAIDTFALQRDLGKLDHKISKLVGKLEEVQAASPFKAAQYDRHITPLASDLMMGLGGVGSVPSSSLPSKQPAWAQVGAGSPVLVANQSPTTSTQLGLLVKTPDTKTPERKVSV</sequence>
<feature type="region of interest" description="Disordered" evidence="5">
    <location>
        <begin position="57"/>
        <end position="90"/>
    </location>
</feature>
<keyword evidence="2 6" id="KW-0812">Transmembrane</keyword>
<feature type="transmembrane region" description="Helical" evidence="6">
    <location>
        <begin position="408"/>
        <end position="428"/>
    </location>
</feature>
<evidence type="ECO:0000256" key="1">
    <source>
        <dbReference type="ARBA" id="ARBA00004141"/>
    </source>
</evidence>